<protein>
    <submittedName>
        <fullName evidence="2">Putative orfan</fullName>
    </submittedName>
</protein>
<evidence type="ECO:0000313" key="2">
    <source>
        <dbReference type="EMBL" id="QKU35798.1"/>
    </source>
</evidence>
<dbReference type="EMBL" id="KY523104">
    <property type="protein sequence ID" value="QKU35798.1"/>
    <property type="molecule type" value="Genomic_DNA"/>
</dbReference>
<reference evidence="2" key="1">
    <citation type="submission" date="2017-01" db="EMBL/GenBank/DDBJ databases">
        <authorList>
            <person name="Assis F.L."/>
            <person name="Abrahao J.S."/>
            <person name="Silva L."/>
            <person name="Khalil J.B."/>
            <person name="Rodrigues R."/>
            <person name="Silva L.S."/>
            <person name="Arantes T."/>
            <person name="Boratto P."/>
            <person name="Andrade M."/>
            <person name="Kroon E.G."/>
            <person name="Ribeiro B."/>
            <person name="Bergier I."/>
            <person name="Seligmann H."/>
            <person name="Ghigo E."/>
            <person name="Colson P."/>
            <person name="Levasseur A."/>
            <person name="Raoult D."/>
            <person name="Scola B.L."/>
        </authorList>
    </citation>
    <scope>NUCLEOTIDE SEQUENCE</scope>
    <source>
        <strain evidence="2">Soda lake</strain>
    </source>
</reference>
<sequence>MKSTLEFKFDASNLVPILEYDFVKSSHPNSLSELTIPTEAQKLPDIPFSGVNLGLSMRQGTVGGGGGYGSYGGNGGNSSGGGRYVERMGADGKVWGTCTNSNGAVAWTGYKATNPNNVTQQYFRPMTGGPTDHTTLHRDGTYNVHHTNGTKSVYK</sequence>
<organism evidence="2">
    <name type="scientific">Tupanvirus soda lake</name>
    <dbReference type="NCBI Taxonomy" id="2126985"/>
    <lineage>
        <taxon>Viruses</taxon>
        <taxon>Varidnaviria</taxon>
        <taxon>Bamfordvirae</taxon>
        <taxon>Nucleocytoviricota</taxon>
        <taxon>Megaviricetes</taxon>
        <taxon>Imitervirales</taxon>
        <taxon>Mimiviridae</taxon>
        <taxon>Megamimivirinae</taxon>
        <taxon>Tupanvirus</taxon>
        <taxon>Tupanvirus salinum</taxon>
    </lineage>
</organism>
<dbReference type="GeneID" id="80519244"/>
<accession>A0A6N1NX15</accession>
<name>A0A6N1NX15_9VIRU</name>
<feature type="compositionally biased region" description="Polar residues" evidence="1">
    <location>
        <begin position="144"/>
        <end position="155"/>
    </location>
</feature>
<proteinExistence type="predicted"/>
<feature type="region of interest" description="Disordered" evidence="1">
    <location>
        <begin position="134"/>
        <end position="155"/>
    </location>
</feature>
<dbReference type="RefSeq" id="YP_010782480.1">
    <property type="nucleotide sequence ID" value="NC_075039.1"/>
</dbReference>
<evidence type="ECO:0000256" key="1">
    <source>
        <dbReference type="SAM" id="MobiDB-lite"/>
    </source>
</evidence>
<reference evidence="2" key="2">
    <citation type="journal article" date="2018" name="Nat. Commun.">
        <title>Tailed giant Tupanvirus possesses the most complete translational apparatus of the known virosphere.</title>
        <authorList>
            <person name="Abrahao J."/>
            <person name="Silva L."/>
            <person name="Silva L.S."/>
            <person name="Khalil J.Y.B."/>
            <person name="Rodrigues R."/>
            <person name="Arantes T."/>
            <person name="Assis F."/>
            <person name="Boratto P."/>
            <person name="Andrade M."/>
            <person name="Kroon E.G."/>
            <person name="Ribeiro B."/>
            <person name="Bergier I."/>
            <person name="Seligmann H."/>
            <person name="Ghigo E."/>
            <person name="Colson P."/>
            <person name="Levasseur A."/>
            <person name="Kroemer G."/>
            <person name="Raoult D."/>
            <person name="La Scola B."/>
        </authorList>
    </citation>
    <scope>NUCLEOTIDE SEQUENCE [LARGE SCALE GENOMIC DNA]</scope>
    <source>
        <strain evidence="2">Soda lake</strain>
    </source>
</reference>
<dbReference type="KEGG" id="vg:80519244"/>